<dbReference type="SUPFAM" id="SSF51230">
    <property type="entry name" value="Single hybrid motif"/>
    <property type="match status" value="1"/>
</dbReference>
<dbReference type="InterPro" id="IPR033753">
    <property type="entry name" value="GCV_H/Fam206"/>
</dbReference>
<dbReference type="PROSITE" id="PS50968">
    <property type="entry name" value="BIOTINYL_LIPOYL"/>
    <property type="match status" value="1"/>
</dbReference>
<dbReference type="Pfam" id="PF01597">
    <property type="entry name" value="GCV_H"/>
    <property type="match status" value="1"/>
</dbReference>
<name>A0A382R151_9ZZZZ</name>
<dbReference type="InterPro" id="IPR017453">
    <property type="entry name" value="GCV_H_sub"/>
</dbReference>
<dbReference type="NCBIfam" id="NF002270">
    <property type="entry name" value="PRK01202.1"/>
    <property type="match status" value="1"/>
</dbReference>
<accession>A0A382R151</accession>
<sequence length="109" mass="12311">MHDIPSNLKFSKTHVWLEDLGENNYRVGITDFAQDELGDIVFVEPPEEGREYDQADECAVVESVKSTSDIYCPLSGIITEINSELNDTPDLINSEPYSKGWIFILKAKD</sequence>
<feature type="domain" description="Lipoyl-binding" evidence="3">
    <location>
        <begin position="24"/>
        <end position="106"/>
    </location>
</feature>
<organism evidence="4">
    <name type="scientific">marine metagenome</name>
    <dbReference type="NCBI Taxonomy" id="408172"/>
    <lineage>
        <taxon>unclassified sequences</taxon>
        <taxon>metagenomes</taxon>
        <taxon>ecological metagenomes</taxon>
    </lineage>
</organism>
<dbReference type="PANTHER" id="PTHR11715">
    <property type="entry name" value="GLYCINE CLEAVAGE SYSTEM H PROTEIN"/>
    <property type="match status" value="1"/>
</dbReference>
<evidence type="ECO:0000256" key="2">
    <source>
        <dbReference type="ARBA" id="ARBA00022823"/>
    </source>
</evidence>
<feature type="non-terminal residue" evidence="4">
    <location>
        <position position="109"/>
    </location>
</feature>
<dbReference type="InterPro" id="IPR011053">
    <property type="entry name" value="Single_hybrid_motif"/>
</dbReference>
<dbReference type="CDD" id="cd06848">
    <property type="entry name" value="GCS_H"/>
    <property type="match status" value="1"/>
</dbReference>
<dbReference type="GO" id="GO:0019464">
    <property type="term" value="P:glycine decarboxylation via glycine cleavage system"/>
    <property type="evidence" value="ECO:0007669"/>
    <property type="project" value="InterPro"/>
</dbReference>
<keyword evidence="2" id="KW-0450">Lipoyl</keyword>
<evidence type="ECO:0000313" key="4">
    <source>
        <dbReference type="EMBL" id="SVC90855.1"/>
    </source>
</evidence>
<dbReference type="Gene3D" id="2.40.50.100">
    <property type="match status" value="1"/>
</dbReference>
<proteinExistence type="inferred from homology"/>
<dbReference type="GO" id="GO:0009249">
    <property type="term" value="P:protein lipoylation"/>
    <property type="evidence" value="ECO:0007669"/>
    <property type="project" value="TreeGrafter"/>
</dbReference>
<dbReference type="NCBIfam" id="TIGR00527">
    <property type="entry name" value="gcvH"/>
    <property type="match status" value="1"/>
</dbReference>
<dbReference type="PANTHER" id="PTHR11715:SF3">
    <property type="entry name" value="GLYCINE CLEAVAGE SYSTEM H PROTEIN-RELATED"/>
    <property type="match status" value="1"/>
</dbReference>
<gene>
    <name evidence="4" type="ORF">METZ01_LOCUS343709</name>
</gene>
<dbReference type="InterPro" id="IPR000089">
    <property type="entry name" value="Biotin_lipoyl"/>
</dbReference>
<dbReference type="AlphaFoldDB" id="A0A382R151"/>
<dbReference type="InterPro" id="IPR002930">
    <property type="entry name" value="GCV_H"/>
</dbReference>
<evidence type="ECO:0000256" key="1">
    <source>
        <dbReference type="ARBA" id="ARBA00009249"/>
    </source>
</evidence>
<dbReference type="HAMAP" id="MF_00272">
    <property type="entry name" value="GcvH"/>
    <property type="match status" value="1"/>
</dbReference>
<dbReference type="EMBL" id="UINC01118016">
    <property type="protein sequence ID" value="SVC90855.1"/>
    <property type="molecule type" value="Genomic_DNA"/>
</dbReference>
<evidence type="ECO:0000259" key="3">
    <source>
        <dbReference type="PROSITE" id="PS50968"/>
    </source>
</evidence>
<dbReference type="GO" id="GO:0005960">
    <property type="term" value="C:glycine cleavage complex"/>
    <property type="evidence" value="ECO:0007669"/>
    <property type="project" value="InterPro"/>
</dbReference>
<protein>
    <recommendedName>
        <fullName evidence="3">Lipoyl-binding domain-containing protein</fullName>
    </recommendedName>
</protein>
<dbReference type="GO" id="GO:0005829">
    <property type="term" value="C:cytosol"/>
    <property type="evidence" value="ECO:0007669"/>
    <property type="project" value="TreeGrafter"/>
</dbReference>
<reference evidence="4" key="1">
    <citation type="submission" date="2018-05" db="EMBL/GenBank/DDBJ databases">
        <authorList>
            <person name="Lanie J.A."/>
            <person name="Ng W.-L."/>
            <person name="Kazmierczak K.M."/>
            <person name="Andrzejewski T.M."/>
            <person name="Davidsen T.M."/>
            <person name="Wayne K.J."/>
            <person name="Tettelin H."/>
            <person name="Glass J.I."/>
            <person name="Rusch D."/>
            <person name="Podicherti R."/>
            <person name="Tsui H.-C.T."/>
            <person name="Winkler M.E."/>
        </authorList>
    </citation>
    <scope>NUCLEOTIDE SEQUENCE</scope>
</reference>
<comment type="similarity">
    <text evidence="1">Belongs to the GcvH family.</text>
</comment>